<gene>
    <name evidence="3" type="ORF">K435DRAFT_765363</name>
</gene>
<feature type="region of interest" description="Disordered" evidence="1">
    <location>
        <begin position="1"/>
        <end position="29"/>
    </location>
</feature>
<keyword evidence="2" id="KW-0472">Membrane</keyword>
<sequence>MKAGDIQNTSRDKNTNTNTTGSTTRNTRTARRLGPGYFFITLLTLLVLVLAGFGARCVFLILLSICT</sequence>
<keyword evidence="2" id="KW-0812">Transmembrane</keyword>
<feature type="transmembrane region" description="Helical" evidence="2">
    <location>
        <begin position="37"/>
        <end position="63"/>
    </location>
</feature>
<reference evidence="3 4" key="1">
    <citation type="journal article" date="2019" name="Nat. Ecol. Evol.">
        <title>Megaphylogeny resolves global patterns of mushroom evolution.</title>
        <authorList>
            <person name="Varga T."/>
            <person name="Krizsan K."/>
            <person name="Foldi C."/>
            <person name="Dima B."/>
            <person name="Sanchez-Garcia M."/>
            <person name="Sanchez-Ramirez S."/>
            <person name="Szollosi G.J."/>
            <person name="Szarkandi J.G."/>
            <person name="Papp V."/>
            <person name="Albert L."/>
            <person name="Andreopoulos W."/>
            <person name="Angelini C."/>
            <person name="Antonin V."/>
            <person name="Barry K.W."/>
            <person name="Bougher N.L."/>
            <person name="Buchanan P."/>
            <person name="Buyck B."/>
            <person name="Bense V."/>
            <person name="Catcheside P."/>
            <person name="Chovatia M."/>
            <person name="Cooper J."/>
            <person name="Damon W."/>
            <person name="Desjardin D."/>
            <person name="Finy P."/>
            <person name="Geml J."/>
            <person name="Haridas S."/>
            <person name="Hughes K."/>
            <person name="Justo A."/>
            <person name="Karasinski D."/>
            <person name="Kautmanova I."/>
            <person name="Kiss B."/>
            <person name="Kocsube S."/>
            <person name="Kotiranta H."/>
            <person name="LaButti K.M."/>
            <person name="Lechner B.E."/>
            <person name="Liimatainen K."/>
            <person name="Lipzen A."/>
            <person name="Lukacs Z."/>
            <person name="Mihaltcheva S."/>
            <person name="Morgado L.N."/>
            <person name="Niskanen T."/>
            <person name="Noordeloos M.E."/>
            <person name="Ohm R.A."/>
            <person name="Ortiz-Santana B."/>
            <person name="Ovrebo C."/>
            <person name="Racz N."/>
            <person name="Riley R."/>
            <person name="Savchenko A."/>
            <person name="Shiryaev A."/>
            <person name="Soop K."/>
            <person name="Spirin V."/>
            <person name="Szebenyi C."/>
            <person name="Tomsovsky M."/>
            <person name="Tulloss R.E."/>
            <person name="Uehling J."/>
            <person name="Grigoriev I.V."/>
            <person name="Vagvolgyi C."/>
            <person name="Papp T."/>
            <person name="Martin F.M."/>
            <person name="Miettinen O."/>
            <person name="Hibbett D.S."/>
            <person name="Nagy L.G."/>
        </authorList>
    </citation>
    <scope>NUCLEOTIDE SEQUENCE [LARGE SCALE GENOMIC DNA]</scope>
    <source>
        <strain evidence="3 4">CBS 962.96</strain>
    </source>
</reference>
<keyword evidence="4" id="KW-1185">Reference proteome</keyword>
<dbReference type="AlphaFoldDB" id="A0A4S8L6D7"/>
<keyword evidence="2" id="KW-1133">Transmembrane helix</keyword>
<accession>A0A4S8L6D7</accession>
<feature type="compositionally biased region" description="Low complexity" evidence="1">
    <location>
        <begin position="15"/>
        <end position="27"/>
    </location>
</feature>
<name>A0A4S8L6D7_DENBC</name>
<protein>
    <submittedName>
        <fullName evidence="3">Uncharacterized protein</fullName>
    </submittedName>
</protein>
<evidence type="ECO:0000256" key="1">
    <source>
        <dbReference type="SAM" id="MobiDB-lite"/>
    </source>
</evidence>
<organism evidence="3 4">
    <name type="scientific">Dendrothele bispora (strain CBS 962.96)</name>
    <dbReference type="NCBI Taxonomy" id="1314807"/>
    <lineage>
        <taxon>Eukaryota</taxon>
        <taxon>Fungi</taxon>
        <taxon>Dikarya</taxon>
        <taxon>Basidiomycota</taxon>
        <taxon>Agaricomycotina</taxon>
        <taxon>Agaricomycetes</taxon>
        <taxon>Agaricomycetidae</taxon>
        <taxon>Agaricales</taxon>
        <taxon>Agaricales incertae sedis</taxon>
        <taxon>Dendrothele</taxon>
    </lineage>
</organism>
<evidence type="ECO:0000313" key="4">
    <source>
        <dbReference type="Proteomes" id="UP000297245"/>
    </source>
</evidence>
<dbReference type="Proteomes" id="UP000297245">
    <property type="component" value="Unassembled WGS sequence"/>
</dbReference>
<dbReference type="EMBL" id="ML179616">
    <property type="protein sequence ID" value="THU84186.1"/>
    <property type="molecule type" value="Genomic_DNA"/>
</dbReference>
<evidence type="ECO:0000256" key="2">
    <source>
        <dbReference type="SAM" id="Phobius"/>
    </source>
</evidence>
<proteinExistence type="predicted"/>
<evidence type="ECO:0000313" key="3">
    <source>
        <dbReference type="EMBL" id="THU84186.1"/>
    </source>
</evidence>